<reference evidence="3" key="1">
    <citation type="submission" date="2013-01" db="EMBL/GenBank/DDBJ databases">
        <title>Draft Genome Sequence of a Mulberry Tree, Morus notabilis C.K. Schneid.</title>
        <authorList>
            <person name="He N."/>
            <person name="Zhao S."/>
        </authorList>
    </citation>
    <scope>NUCLEOTIDE SEQUENCE</scope>
</reference>
<dbReference type="AlphaFoldDB" id="W9S7T4"/>
<sequence length="110" mass="12285">MAKPGIGIWVFRSVSDRNSGKGFRYFNVYFIGCRFRFRSAFNSYSVACSNSNPDDSEAVERDPTINAWTHEKTFADVTMNRTRSKQSTADGQTLSKCRANEGWPGPGSQG</sequence>
<gene>
    <name evidence="2" type="ORF">L484_028044</name>
</gene>
<evidence type="ECO:0000256" key="1">
    <source>
        <dbReference type="SAM" id="MobiDB-lite"/>
    </source>
</evidence>
<feature type="region of interest" description="Disordered" evidence="1">
    <location>
        <begin position="78"/>
        <end position="110"/>
    </location>
</feature>
<evidence type="ECO:0000313" key="3">
    <source>
        <dbReference type="Proteomes" id="UP000030645"/>
    </source>
</evidence>
<dbReference type="Proteomes" id="UP000030645">
    <property type="component" value="Unassembled WGS sequence"/>
</dbReference>
<proteinExistence type="predicted"/>
<dbReference type="EMBL" id="KE346217">
    <property type="protein sequence ID" value="EXC30865.1"/>
    <property type="molecule type" value="Genomic_DNA"/>
</dbReference>
<keyword evidence="3" id="KW-1185">Reference proteome</keyword>
<feature type="compositionally biased region" description="Polar residues" evidence="1">
    <location>
        <begin position="79"/>
        <end position="95"/>
    </location>
</feature>
<accession>W9S7T4</accession>
<name>W9S7T4_9ROSA</name>
<protein>
    <submittedName>
        <fullName evidence="2">Uncharacterized protein</fullName>
    </submittedName>
</protein>
<evidence type="ECO:0000313" key="2">
    <source>
        <dbReference type="EMBL" id="EXC30865.1"/>
    </source>
</evidence>
<organism evidence="2 3">
    <name type="scientific">Morus notabilis</name>
    <dbReference type="NCBI Taxonomy" id="981085"/>
    <lineage>
        <taxon>Eukaryota</taxon>
        <taxon>Viridiplantae</taxon>
        <taxon>Streptophyta</taxon>
        <taxon>Embryophyta</taxon>
        <taxon>Tracheophyta</taxon>
        <taxon>Spermatophyta</taxon>
        <taxon>Magnoliopsida</taxon>
        <taxon>eudicotyledons</taxon>
        <taxon>Gunneridae</taxon>
        <taxon>Pentapetalae</taxon>
        <taxon>rosids</taxon>
        <taxon>fabids</taxon>
        <taxon>Rosales</taxon>
        <taxon>Moraceae</taxon>
        <taxon>Moreae</taxon>
        <taxon>Morus</taxon>
    </lineage>
</organism>